<dbReference type="RefSeq" id="WP_003433020.1">
    <property type="nucleotide sequence ID" value="NZ_AP025558.1"/>
</dbReference>
<evidence type="ECO:0000313" key="3">
    <source>
        <dbReference type="EMBL" id="CDT17486.1"/>
    </source>
</evidence>
<evidence type="ECO:0000313" key="7">
    <source>
        <dbReference type="Proteomes" id="UP000189137"/>
    </source>
</evidence>
<evidence type="ECO:0000313" key="2">
    <source>
        <dbReference type="EMBL" id="CDS88152.1"/>
    </source>
</evidence>
<dbReference type="EMBL" id="LK932403">
    <property type="protein sequence ID" value="CDS88152.1"/>
    <property type="molecule type" value="Genomic_DNA"/>
</dbReference>
<dbReference type="EMBL" id="LK932517">
    <property type="protein sequence ID" value="CDS88010.1"/>
    <property type="molecule type" value="Genomic_DNA"/>
</dbReference>
<dbReference type="EMBL" id="LK932994">
    <property type="protein sequence ID" value="CDT17486.1"/>
    <property type="molecule type" value="Genomic_DNA"/>
</dbReference>
<evidence type="ECO:0000313" key="9">
    <source>
        <dbReference type="Proteomes" id="UP000372533"/>
    </source>
</evidence>
<protein>
    <submittedName>
        <fullName evidence="1">Uncharacterized protein</fullName>
    </submittedName>
</protein>
<sequence>MNISRRAMKIIELAQKIANKRGVTVQDAWNDAMKEYKEKYEYVA</sequence>
<dbReference type="AlphaFoldDB" id="A0A069AAX4"/>
<evidence type="ECO:0000313" key="4">
    <source>
        <dbReference type="EMBL" id="SJR94425.1"/>
    </source>
</evidence>
<dbReference type="Proteomes" id="UP000189137">
    <property type="component" value="Unassembled WGS sequence"/>
</dbReference>
<evidence type="ECO:0000313" key="1">
    <source>
        <dbReference type="EMBL" id="CDS88010.1"/>
    </source>
</evidence>
<gene>
    <name evidence="3" type="ORF">BN1095_330418</name>
    <name evidence="1" type="ORF">BN1096_630147</name>
    <name evidence="2" type="ORF">BN1097_640011</name>
    <name evidence="6" type="ORF">SAMEA1402366_00807</name>
    <name evidence="5" type="ORF">SAMEA1710456_00080</name>
    <name evidence="4" type="ORF">SAMEA3375112_00778</name>
</gene>
<evidence type="ECO:0000313" key="8">
    <source>
        <dbReference type="Proteomes" id="UP000346772"/>
    </source>
</evidence>
<name>A0A069AAX4_CLODI</name>
<evidence type="ECO:0000313" key="5">
    <source>
        <dbReference type="EMBL" id="VFD52682.1"/>
    </source>
</evidence>
<organism evidence="1">
    <name type="scientific">Clostridioides difficile</name>
    <name type="common">Peptoclostridium difficile</name>
    <dbReference type="NCBI Taxonomy" id="1496"/>
    <lineage>
        <taxon>Bacteria</taxon>
        <taxon>Bacillati</taxon>
        <taxon>Bacillota</taxon>
        <taxon>Clostridia</taxon>
        <taxon>Peptostreptococcales</taxon>
        <taxon>Peptostreptococcaceae</taxon>
        <taxon>Clostridioides</taxon>
    </lineage>
</organism>
<reference evidence="1" key="1">
    <citation type="submission" date="2014-07" db="EMBL/GenBank/DDBJ databases">
        <authorList>
            <person name="Monot Marc"/>
        </authorList>
    </citation>
    <scope>NUCLEOTIDE SEQUENCE</scope>
    <source>
        <strain evidence="3">7032989</strain>
        <strain evidence="2">7032994</strain>
    </source>
</reference>
<reference evidence="6 9" key="2">
    <citation type="submission" date="2019-04" db="EMBL/GenBank/DDBJ databases">
        <authorList>
            <consortium name="Pathogen Informatics"/>
        </authorList>
    </citation>
    <scope>NUCLEOTIDE SEQUENCE [LARGE SCALE GENOMIC DNA]</scope>
    <source>
        <strain evidence="5 8">078GUE027</strain>
        <strain evidence="9">tl291</strain>
        <strain evidence="6">Tl291</strain>
        <strain evidence="4 7">VRECD0157</strain>
    </source>
</reference>
<dbReference type="Proteomes" id="UP000372533">
    <property type="component" value="Unassembled WGS sequence"/>
</dbReference>
<dbReference type="KEGG" id="pdf:CD630DERM_19942"/>
<proteinExistence type="predicted"/>
<dbReference type="EMBL" id="CAADAT010000001">
    <property type="protein sequence ID" value="VFD52682.1"/>
    <property type="molecule type" value="Genomic_DNA"/>
</dbReference>
<dbReference type="GeneID" id="76379603"/>
<dbReference type="EMBL" id="CAAJVP010000003">
    <property type="protein sequence ID" value="VHX97839.1"/>
    <property type="molecule type" value="Genomic_DNA"/>
</dbReference>
<accession>A0A069AAX4</accession>
<dbReference type="Proteomes" id="UP000346772">
    <property type="component" value="Unassembled WGS sequence"/>
</dbReference>
<evidence type="ECO:0000313" key="6">
    <source>
        <dbReference type="EMBL" id="VHX97839.1"/>
    </source>
</evidence>
<dbReference type="PATRIC" id="fig|1496.842.peg.1862"/>
<dbReference type="EMBL" id="FUPS01000002">
    <property type="protein sequence ID" value="SJR94425.1"/>
    <property type="molecule type" value="Genomic_DNA"/>
</dbReference>